<dbReference type="PROSITE" id="PS01199">
    <property type="entry name" value="RIBOSOMAL_L1"/>
    <property type="match status" value="1"/>
</dbReference>
<dbReference type="Pfam" id="PF00687">
    <property type="entry name" value="Ribosomal_L1"/>
    <property type="match status" value="1"/>
</dbReference>
<organism evidence="7">
    <name type="scientific">Chromera velia CCMP2878</name>
    <dbReference type="NCBI Taxonomy" id="1169474"/>
    <lineage>
        <taxon>Eukaryota</taxon>
        <taxon>Sar</taxon>
        <taxon>Alveolata</taxon>
        <taxon>Colpodellida</taxon>
        <taxon>Chromeraceae</taxon>
        <taxon>Chromera</taxon>
    </lineage>
</organism>
<dbReference type="VEuPathDB" id="CryptoDB:Cvel_21377"/>
<dbReference type="GO" id="GO:0003735">
    <property type="term" value="F:structural constituent of ribosome"/>
    <property type="evidence" value="ECO:0007669"/>
    <property type="project" value="InterPro"/>
</dbReference>
<dbReference type="InterPro" id="IPR005878">
    <property type="entry name" value="Ribosom_uL1_bac-type"/>
</dbReference>
<evidence type="ECO:0000313" key="7">
    <source>
        <dbReference type="EMBL" id="CEM27342.1"/>
    </source>
</evidence>
<evidence type="ECO:0000256" key="5">
    <source>
        <dbReference type="ARBA" id="ARBA00023274"/>
    </source>
</evidence>
<comment type="similarity">
    <text evidence="1 6">Belongs to the universal ribosomal protein uL1 family.</text>
</comment>
<dbReference type="GO" id="GO:0019843">
    <property type="term" value="F:rRNA binding"/>
    <property type="evidence" value="ECO:0007669"/>
    <property type="project" value="UniProtKB-KW"/>
</dbReference>
<dbReference type="InterPro" id="IPR023674">
    <property type="entry name" value="Ribosomal_uL1-like"/>
</dbReference>
<evidence type="ECO:0000256" key="6">
    <source>
        <dbReference type="RuleBase" id="RU000659"/>
    </source>
</evidence>
<dbReference type="InterPro" id="IPR016095">
    <property type="entry name" value="Ribosomal_uL1_3-a/b-sand"/>
</dbReference>
<keyword evidence="2" id="KW-0699">rRNA-binding</keyword>
<evidence type="ECO:0000256" key="1">
    <source>
        <dbReference type="ARBA" id="ARBA00010531"/>
    </source>
</evidence>
<dbReference type="InterPro" id="IPR028364">
    <property type="entry name" value="Ribosomal_uL1/biogenesis"/>
</dbReference>
<keyword evidence="3" id="KW-0694">RNA-binding</keyword>
<dbReference type="EMBL" id="CDMZ01001105">
    <property type="protein sequence ID" value="CEM27342.1"/>
    <property type="molecule type" value="Genomic_DNA"/>
</dbReference>
<dbReference type="CDD" id="cd00403">
    <property type="entry name" value="Ribosomal_L1"/>
    <property type="match status" value="1"/>
</dbReference>
<dbReference type="Gene3D" id="3.40.50.790">
    <property type="match status" value="1"/>
</dbReference>
<dbReference type="InterPro" id="IPR023673">
    <property type="entry name" value="Ribosomal_uL1_CS"/>
</dbReference>
<dbReference type="PhylomeDB" id="A0A0G4GDG2"/>
<dbReference type="SUPFAM" id="SSF56808">
    <property type="entry name" value="Ribosomal protein L1"/>
    <property type="match status" value="1"/>
</dbReference>
<dbReference type="NCBIfam" id="TIGR01169">
    <property type="entry name" value="rplA_bact"/>
    <property type="match status" value="1"/>
</dbReference>
<dbReference type="GO" id="GO:0015934">
    <property type="term" value="C:large ribosomal subunit"/>
    <property type="evidence" value="ECO:0007669"/>
    <property type="project" value="InterPro"/>
</dbReference>
<proteinExistence type="inferred from homology"/>
<gene>
    <name evidence="7" type="ORF">Cvel_21377</name>
</gene>
<evidence type="ECO:0000256" key="2">
    <source>
        <dbReference type="ARBA" id="ARBA00022730"/>
    </source>
</evidence>
<keyword evidence="4 6" id="KW-0689">Ribosomal protein</keyword>
<dbReference type="FunFam" id="3.40.50.790:FF:000001">
    <property type="entry name" value="50S ribosomal protein L1"/>
    <property type="match status" value="1"/>
</dbReference>
<accession>A0A0G4GDG2</accession>
<evidence type="ECO:0000256" key="3">
    <source>
        <dbReference type="ARBA" id="ARBA00022884"/>
    </source>
</evidence>
<dbReference type="HAMAP" id="MF_01318_B">
    <property type="entry name" value="Ribosomal_uL1_B"/>
    <property type="match status" value="1"/>
</dbReference>
<reference evidence="7" key="1">
    <citation type="submission" date="2014-11" db="EMBL/GenBank/DDBJ databases">
        <authorList>
            <person name="Otto D Thomas"/>
            <person name="Naeem Raeece"/>
        </authorList>
    </citation>
    <scope>NUCLEOTIDE SEQUENCE</scope>
</reference>
<keyword evidence="5 6" id="KW-0687">Ribonucleoprotein</keyword>
<evidence type="ECO:0000256" key="4">
    <source>
        <dbReference type="ARBA" id="ARBA00022980"/>
    </source>
</evidence>
<dbReference type="PANTHER" id="PTHR36427">
    <property type="entry name" value="54S RIBOSOMAL PROTEIN L1, MITOCHONDRIAL"/>
    <property type="match status" value="1"/>
</dbReference>
<dbReference type="PANTHER" id="PTHR36427:SF3">
    <property type="entry name" value="LARGE RIBOSOMAL SUBUNIT PROTEIN UL1M"/>
    <property type="match status" value="1"/>
</dbReference>
<dbReference type="Gene3D" id="3.30.190.20">
    <property type="match status" value="1"/>
</dbReference>
<dbReference type="GO" id="GO:0006412">
    <property type="term" value="P:translation"/>
    <property type="evidence" value="ECO:0007669"/>
    <property type="project" value="InterPro"/>
</dbReference>
<dbReference type="AlphaFoldDB" id="A0A0G4GDG2"/>
<name>A0A0G4GDG2_9ALVE</name>
<sequence>MRCLSRNLIVLFMGWWGCFVRGFLLRRDDVLSFPQRPQRSDPSVRCLVMKAGSPIPKITKWKPKNMPSRYKSEEMQALLPDKNQEFKLMDALAKARALSCTKFLETLELHVRLSIDPRKNDQMIRSYVTFPHRIGKTRRIAICCSEAQKANAEEAGADLIGGEADLIKSIQAGTIDFEMLIATPDMMAKLGRLGKILGPKGLMPSAKMGTVTTNLKETVEKFRKDTYQFRNDKGGQIHMGVGKLTLTDEQLADNIWAVIDILKDLKPQGLKGKYCLSSCICTSMGPALKLDLSEIGLNAIKDK</sequence>
<protein>
    <recommendedName>
        <fullName evidence="6">Ribosomal protein</fullName>
    </recommendedName>
</protein>